<keyword evidence="6" id="KW-1185">Reference proteome</keyword>
<keyword evidence="2" id="KW-0560">Oxidoreductase</keyword>
<dbReference type="InterPro" id="IPR020904">
    <property type="entry name" value="Sc_DH/Rdtase_CS"/>
</dbReference>
<proteinExistence type="inferred from homology"/>
<dbReference type="Proteomes" id="UP000295578">
    <property type="component" value="Unassembled WGS sequence"/>
</dbReference>
<name>A0A4R5AEZ9_9ACTN</name>
<dbReference type="PRINTS" id="PR00080">
    <property type="entry name" value="SDRFAMILY"/>
</dbReference>
<evidence type="ECO:0000256" key="3">
    <source>
        <dbReference type="RuleBase" id="RU000363"/>
    </source>
</evidence>
<dbReference type="PRINTS" id="PR00081">
    <property type="entry name" value="GDHRDH"/>
</dbReference>
<dbReference type="SUPFAM" id="SSF51735">
    <property type="entry name" value="NAD(P)-binding Rossmann-fold domains"/>
    <property type="match status" value="1"/>
</dbReference>
<dbReference type="SMART" id="SM00822">
    <property type="entry name" value="PKS_KR"/>
    <property type="match status" value="1"/>
</dbReference>
<dbReference type="InterPro" id="IPR036291">
    <property type="entry name" value="NAD(P)-bd_dom_sf"/>
</dbReference>
<comment type="similarity">
    <text evidence="1 3">Belongs to the short-chain dehydrogenases/reductases (SDR) family.</text>
</comment>
<dbReference type="Gene3D" id="3.40.50.720">
    <property type="entry name" value="NAD(P)-binding Rossmann-like Domain"/>
    <property type="match status" value="1"/>
</dbReference>
<dbReference type="GO" id="GO:0016491">
    <property type="term" value="F:oxidoreductase activity"/>
    <property type="evidence" value="ECO:0007669"/>
    <property type="project" value="UniProtKB-KW"/>
</dbReference>
<evidence type="ECO:0000259" key="4">
    <source>
        <dbReference type="SMART" id="SM00822"/>
    </source>
</evidence>
<dbReference type="RefSeq" id="WP_132202014.1">
    <property type="nucleotide sequence ID" value="NZ_SMKY01000224.1"/>
</dbReference>
<sequence length="293" mass="30696">MSPDSSRWTATLAGRRVLITGAARGIGAALAARLHERGARVALAGLEPDHLSAVAAQCGEAPWWTCDVTDRGRVEEVVAHAVAELGGLDVVVANAGVAAQMPVIGGDPSVIEQSLRVNVLGVYNTLRAAGPHVSHPRGYALAVSSLAAAVNAPLLGAYSASKAAVEALGNTLRAELRPWGAKAGVAYFAELDTDMTRRGFDTKAATAMMSAVPRSSFISGVAPLHVGIDALERGIARRSKRVVAPWWVGGVLPVRMLVQPLADRTVQRGLRDILEVARTEKVDLTTPQPESSE</sequence>
<evidence type="ECO:0000313" key="5">
    <source>
        <dbReference type="EMBL" id="TDD71133.1"/>
    </source>
</evidence>
<dbReference type="EMBL" id="SMKY01000224">
    <property type="protein sequence ID" value="TDD71133.1"/>
    <property type="molecule type" value="Genomic_DNA"/>
</dbReference>
<evidence type="ECO:0000256" key="2">
    <source>
        <dbReference type="ARBA" id="ARBA00023002"/>
    </source>
</evidence>
<dbReference type="GO" id="GO:0016020">
    <property type="term" value="C:membrane"/>
    <property type="evidence" value="ECO:0007669"/>
    <property type="project" value="TreeGrafter"/>
</dbReference>
<dbReference type="InterPro" id="IPR002347">
    <property type="entry name" value="SDR_fam"/>
</dbReference>
<organism evidence="5 6">
    <name type="scientific">Actinomadura darangshiensis</name>
    <dbReference type="NCBI Taxonomy" id="705336"/>
    <lineage>
        <taxon>Bacteria</taxon>
        <taxon>Bacillati</taxon>
        <taxon>Actinomycetota</taxon>
        <taxon>Actinomycetes</taxon>
        <taxon>Streptosporangiales</taxon>
        <taxon>Thermomonosporaceae</taxon>
        <taxon>Actinomadura</taxon>
    </lineage>
</organism>
<dbReference type="PROSITE" id="PS00061">
    <property type="entry name" value="ADH_SHORT"/>
    <property type="match status" value="1"/>
</dbReference>
<dbReference type="AlphaFoldDB" id="A0A4R5AEZ9"/>
<dbReference type="InterPro" id="IPR057326">
    <property type="entry name" value="KR_dom"/>
</dbReference>
<dbReference type="OrthoDB" id="3743899at2"/>
<evidence type="ECO:0000256" key="1">
    <source>
        <dbReference type="ARBA" id="ARBA00006484"/>
    </source>
</evidence>
<dbReference type="PANTHER" id="PTHR44196:SF1">
    <property type="entry name" value="DEHYDROGENASE_REDUCTASE SDR FAMILY MEMBER 7B"/>
    <property type="match status" value="1"/>
</dbReference>
<protein>
    <submittedName>
        <fullName evidence="5">SDR family NAD(P)-dependent oxidoreductase</fullName>
    </submittedName>
</protein>
<dbReference type="PANTHER" id="PTHR44196">
    <property type="entry name" value="DEHYDROGENASE/REDUCTASE SDR FAMILY MEMBER 7B"/>
    <property type="match status" value="1"/>
</dbReference>
<gene>
    <name evidence="5" type="ORF">E1293_34115</name>
</gene>
<dbReference type="CDD" id="cd05233">
    <property type="entry name" value="SDR_c"/>
    <property type="match status" value="1"/>
</dbReference>
<evidence type="ECO:0000313" key="6">
    <source>
        <dbReference type="Proteomes" id="UP000295578"/>
    </source>
</evidence>
<comment type="caution">
    <text evidence="5">The sequence shown here is derived from an EMBL/GenBank/DDBJ whole genome shotgun (WGS) entry which is preliminary data.</text>
</comment>
<feature type="domain" description="Ketoreductase" evidence="4">
    <location>
        <begin position="15"/>
        <end position="221"/>
    </location>
</feature>
<reference evidence="5 6" key="1">
    <citation type="submission" date="2019-03" db="EMBL/GenBank/DDBJ databases">
        <title>Draft genome sequences of novel Actinobacteria.</title>
        <authorList>
            <person name="Sahin N."/>
            <person name="Ay H."/>
            <person name="Saygin H."/>
        </authorList>
    </citation>
    <scope>NUCLEOTIDE SEQUENCE [LARGE SCALE GENOMIC DNA]</scope>
    <source>
        <strain evidence="5 6">DSM 45941</strain>
    </source>
</reference>
<dbReference type="Pfam" id="PF00106">
    <property type="entry name" value="adh_short"/>
    <property type="match status" value="1"/>
</dbReference>
<accession>A0A4R5AEZ9</accession>